<feature type="transmembrane region" description="Helical" evidence="6">
    <location>
        <begin position="196"/>
        <end position="217"/>
    </location>
</feature>
<name>A0AAN9R439_CANGL</name>
<dbReference type="InterPro" id="IPR002528">
    <property type="entry name" value="MATE_fam"/>
</dbReference>
<evidence type="ECO:0000313" key="8">
    <source>
        <dbReference type="Proteomes" id="UP001367508"/>
    </source>
</evidence>
<comment type="caution">
    <text evidence="7">The sequence shown here is derived from an EMBL/GenBank/DDBJ whole genome shotgun (WGS) entry which is preliminary data.</text>
</comment>
<keyword evidence="8" id="KW-1185">Reference proteome</keyword>
<evidence type="ECO:0000256" key="6">
    <source>
        <dbReference type="SAM" id="Phobius"/>
    </source>
</evidence>
<organism evidence="7 8">
    <name type="scientific">Canavalia gladiata</name>
    <name type="common">Sword bean</name>
    <name type="synonym">Dolichos gladiatus</name>
    <dbReference type="NCBI Taxonomy" id="3824"/>
    <lineage>
        <taxon>Eukaryota</taxon>
        <taxon>Viridiplantae</taxon>
        <taxon>Streptophyta</taxon>
        <taxon>Embryophyta</taxon>
        <taxon>Tracheophyta</taxon>
        <taxon>Spermatophyta</taxon>
        <taxon>Magnoliopsida</taxon>
        <taxon>eudicotyledons</taxon>
        <taxon>Gunneridae</taxon>
        <taxon>Pentapetalae</taxon>
        <taxon>rosids</taxon>
        <taxon>fabids</taxon>
        <taxon>Fabales</taxon>
        <taxon>Fabaceae</taxon>
        <taxon>Papilionoideae</taxon>
        <taxon>50 kb inversion clade</taxon>
        <taxon>NPAAA clade</taxon>
        <taxon>indigoferoid/millettioid clade</taxon>
        <taxon>Phaseoleae</taxon>
        <taxon>Canavalia</taxon>
    </lineage>
</organism>
<dbReference type="AlphaFoldDB" id="A0AAN9R439"/>
<evidence type="ECO:0000313" key="7">
    <source>
        <dbReference type="EMBL" id="KAK7358176.1"/>
    </source>
</evidence>
<feature type="transmembrane region" description="Helical" evidence="6">
    <location>
        <begin position="347"/>
        <end position="369"/>
    </location>
</feature>
<feature type="transmembrane region" description="Helical" evidence="6">
    <location>
        <begin position="229"/>
        <end position="246"/>
    </location>
</feature>
<dbReference type="GO" id="GO:1990961">
    <property type="term" value="P:xenobiotic detoxification by transmembrane export across the plasma membrane"/>
    <property type="evidence" value="ECO:0007669"/>
    <property type="project" value="InterPro"/>
</dbReference>
<comment type="similarity">
    <text evidence="2">Belongs to the multi antimicrobial extrusion (MATE) (TC 2.A.66.1) family.</text>
</comment>
<reference evidence="7 8" key="1">
    <citation type="submission" date="2024-01" db="EMBL/GenBank/DDBJ databases">
        <title>The genomes of 5 underutilized Papilionoideae crops provide insights into root nodulation and disease resistanc.</title>
        <authorList>
            <person name="Jiang F."/>
        </authorList>
    </citation>
    <scope>NUCLEOTIDE SEQUENCE [LARGE SCALE GENOMIC DNA]</scope>
    <source>
        <strain evidence="7">LVBAO_FW01</strain>
        <tissue evidence="7">Leaves</tissue>
    </source>
</reference>
<gene>
    <name evidence="7" type="ORF">VNO77_00100</name>
</gene>
<dbReference type="PANTHER" id="PTHR11206">
    <property type="entry name" value="MULTIDRUG RESISTANCE PROTEIN"/>
    <property type="match status" value="1"/>
</dbReference>
<sequence length="428" mass="46837">MERQCQNASLRSPLIQIQAEEVVIVDNDTQQNKKSVIERREIFEEVKQQLWLAGPLISVGLLNFCIQIISVMFVGHLGKLSLSGASMATSFASVTGLSLMMGMASALDTLCGQSYGAKQHRMLGIHMQRAMLVVMIVSIPLAVIWANTGSILIFIGQDPEISAEAGKYAQLMVPSLFAYGLLQCLNRFLQTQNIVFPMLFSSGVTVLLHLLLCWIMVFKSGLGSRGAPIANSISYWMNVLILTLYVKFSPSCEQTWTGFSKEALHNILSFFRLAIPSALMVCLETWSFEMMVLLSGLLPNPKLEASVLSICLNTGSTVWMISCGLSAAASTRVSNELGAGRPWAARLAVYVVSVIALIEGSLIAAVMILVRNVWGHAYSNDVEVINYITIMLPFLALSSFVDAIQTVLSGEKGYEQSQWFNNTGNLIS</sequence>
<keyword evidence="3 6" id="KW-0812">Transmembrane</keyword>
<dbReference type="GO" id="GO:0042910">
    <property type="term" value="F:xenobiotic transmembrane transporter activity"/>
    <property type="evidence" value="ECO:0007669"/>
    <property type="project" value="InterPro"/>
</dbReference>
<dbReference type="GO" id="GO:0015297">
    <property type="term" value="F:antiporter activity"/>
    <property type="evidence" value="ECO:0007669"/>
    <property type="project" value="InterPro"/>
</dbReference>
<dbReference type="Pfam" id="PF01554">
    <property type="entry name" value="MatE"/>
    <property type="match status" value="2"/>
</dbReference>
<evidence type="ECO:0000256" key="4">
    <source>
        <dbReference type="ARBA" id="ARBA00022989"/>
    </source>
</evidence>
<feature type="transmembrane region" description="Helical" evidence="6">
    <location>
        <begin position="384"/>
        <end position="404"/>
    </location>
</feature>
<accession>A0AAN9R439</accession>
<keyword evidence="5 6" id="KW-0472">Membrane</keyword>
<dbReference type="GO" id="GO:0016020">
    <property type="term" value="C:membrane"/>
    <property type="evidence" value="ECO:0007669"/>
    <property type="project" value="UniProtKB-SubCell"/>
</dbReference>
<feature type="transmembrane region" description="Helical" evidence="6">
    <location>
        <begin position="267"/>
        <end position="286"/>
    </location>
</feature>
<evidence type="ECO:0000256" key="3">
    <source>
        <dbReference type="ARBA" id="ARBA00022692"/>
    </source>
</evidence>
<evidence type="ECO:0000256" key="5">
    <source>
        <dbReference type="ARBA" id="ARBA00023136"/>
    </source>
</evidence>
<evidence type="ECO:0000256" key="2">
    <source>
        <dbReference type="ARBA" id="ARBA00010199"/>
    </source>
</evidence>
<feature type="transmembrane region" description="Helical" evidence="6">
    <location>
        <begin position="132"/>
        <end position="156"/>
    </location>
</feature>
<protein>
    <submittedName>
        <fullName evidence="7">Uncharacterized protein</fullName>
    </submittedName>
</protein>
<feature type="transmembrane region" description="Helical" evidence="6">
    <location>
        <begin position="306"/>
        <end position="327"/>
    </location>
</feature>
<feature type="transmembrane region" description="Helical" evidence="6">
    <location>
        <begin position="50"/>
        <end position="75"/>
    </location>
</feature>
<keyword evidence="4 6" id="KW-1133">Transmembrane helix</keyword>
<proteinExistence type="inferred from homology"/>
<feature type="transmembrane region" description="Helical" evidence="6">
    <location>
        <begin position="87"/>
        <end position="111"/>
    </location>
</feature>
<dbReference type="Proteomes" id="UP001367508">
    <property type="component" value="Unassembled WGS sequence"/>
</dbReference>
<dbReference type="CDD" id="cd13132">
    <property type="entry name" value="MATE_eukaryotic"/>
    <property type="match status" value="1"/>
</dbReference>
<comment type="subcellular location">
    <subcellularLocation>
        <location evidence="1">Membrane</location>
        <topology evidence="1">Multi-pass membrane protein</topology>
    </subcellularLocation>
</comment>
<dbReference type="InterPro" id="IPR045069">
    <property type="entry name" value="MATE_euk"/>
</dbReference>
<feature type="transmembrane region" description="Helical" evidence="6">
    <location>
        <begin position="168"/>
        <end position="189"/>
    </location>
</feature>
<dbReference type="EMBL" id="JAYMYQ010000001">
    <property type="protein sequence ID" value="KAK7358176.1"/>
    <property type="molecule type" value="Genomic_DNA"/>
</dbReference>
<evidence type="ECO:0000256" key="1">
    <source>
        <dbReference type="ARBA" id="ARBA00004141"/>
    </source>
</evidence>
<dbReference type="NCBIfam" id="TIGR00797">
    <property type="entry name" value="matE"/>
    <property type="match status" value="1"/>
</dbReference>